<evidence type="ECO:0000313" key="1">
    <source>
        <dbReference type="EMBL" id="AIF24249.1"/>
    </source>
</evidence>
<dbReference type="PANTHER" id="PTHR39673">
    <property type="entry name" value="TUNGSTEN FORMYLMETHANOFURAN DEHYDROGENASE, SUBUNIT C (FWDC)"/>
    <property type="match status" value="1"/>
</dbReference>
<keyword evidence="1" id="KW-0560">Oxidoreductase</keyword>
<sequence length="512" mass="53769">MREVTAKSMKLGRDLDGMLSEALERDLLVRIGWGRGGDEKPKSGEIGAISHLPPKSRVLLLGDLGECAGGMNNGGTFTLQGSSTSMLGAFQRNGRIVVEKDVGDRLGRRMTGGFITVHGSAGDEVGACMSGGTVIVRGHAGKRAGAGMSAGTVVVLGSVGSEPGVGMTGGRVVIAGSCPPPGEGAAMRGIETAEMAQLAEHLEPLGLTLEEDALVLVPSDSPLGSTKMPDSSIAEGFESIVLVPSTSDRLPEHSPLDPYTLLMPLGSKEGGLLFPIPWLIESDSTDTWQGAASTQPALVRTSPRECDLILVGEGNLVDCADWLGNCAGIVLDLADMPPLNDAEIEAILVSITCKMSDESMILLRDRVDRVDHLFRLVVDLDLDGAVIDAAAPGGSRAASALPRIGLAARAMNLTEQGRHLLIEMDEAPSAEDMLIAIAAGCPILVAPPPEDGLEETLVWLDSAVRGWMHELGLDGLEKLSRRNLRALDYDTASISGLRLIGYDRPLPMWLGN</sequence>
<protein>
    <submittedName>
        <fullName evidence="1">Formylmethanofuran dehydrogenase subunit C (FwdC, fmdC)</fullName>
        <ecNumber evidence="1">1.2.99.5</ecNumber>
    </submittedName>
</protein>
<dbReference type="CDD" id="cd00504">
    <property type="entry name" value="GXGXG"/>
    <property type="match status" value="1"/>
</dbReference>
<gene>
    <name evidence="1" type="primary">fmdC</name>
    <name evidence="1" type="synonym">fwdC</name>
</gene>
<name>A0A075I8E2_9EURY</name>
<dbReference type="InterPro" id="IPR036485">
    <property type="entry name" value="Glu_synth_asu_C_sf"/>
</dbReference>
<dbReference type="GO" id="GO:0016491">
    <property type="term" value="F:oxidoreductase activity"/>
    <property type="evidence" value="ECO:0007669"/>
    <property type="project" value="UniProtKB-KW"/>
</dbReference>
<dbReference type="Gene3D" id="2.160.20.60">
    <property type="entry name" value="Glutamate synthase, alpha subunit, C-terminal domain"/>
    <property type="match status" value="1"/>
</dbReference>
<proteinExistence type="predicted"/>
<dbReference type="PANTHER" id="PTHR39673:SF5">
    <property type="entry name" value="TUNGSTEN-CONTAINING FORMYLMETHANOFURAN DEHYDROGENASE 2 SUBUNIT C"/>
    <property type="match status" value="1"/>
</dbReference>
<dbReference type="EC" id="1.2.99.5" evidence="1"/>
<dbReference type="EMBL" id="KF901255">
    <property type="protein sequence ID" value="AIF24249.1"/>
    <property type="molecule type" value="Genomic_DNA"/>
</dbReference>
<dbReference type="SUPFAM" id="SSF69336">
    <property type="entry name" value="Alpha subunit of glutamate synthase, C-terminal domain"/>
    <property type="match status" value="1"/>
</dbReference>
<accession>A0A075I8E2</accession>
<dbReference type="AlphaFoldDB" id="A0A075I8E2"/>
<reference evidence="1" key="1">
    <citation type="journal article" date="2014" name="Genome Biol. Evol.">
        <title>Pangenome evidence for extensive interdomain horizontal transfer affecting lineage core and shell genes in uncultured planktonic thaumarchaeota and euryarchaeota.</title>
        <authorList>
            <person name="Deschamps P."/>
            <person name="Zivanovic Y."/>
            <person name="Moreira D."/>
            <person name="Rodriguez-Valera F."/>
            <person name="Lopez-Garcia P."/>
        </authorList>
    </citation>
    <scope>NUCLEOTIDE SEQUENCE</scope>
</reference>
<organism evidence="1">
    <name type="scientific">uncultured marine group II/III euryarchaeote SAT1000_26_H09</name>
    <dbReference type="NCBI Taxonomy" id="1456570"/>
    <lineage>
        <taxon>Archaea</taxon>
        <taxon>Methanobacteriati</taxon>
        <taxon>Methanobacteriota</taxon>
        <taxon>environmental samples</taxon>
    </lineage>
</organism>